<evidence type="ECO:0000259" key="13">
    <source>
        <dbReference type="SMART" id="SM00865"/>
    </source>
</evidence>
<dbReference type="EMBL" id="JABBJH010000005">
    <property type="protein sequence ID" value="NMK38800.1"/>
    <property type="molecule type" value="Genomic_DNA"/>
</dbReference>
<keyword evidence="7 8" id="KW-0131">Cell cycle</keyword>
<comment type="function">
    <text evidence="8 10">Essential cell division protein that forms a contractile ring structure (Z ring) at the future cell division site. The regulation of the ring assembly controls the timing and the location of cell division. One of the functions of the FtsZ ring is to recruit other cell division proteins to the septum to produce a new cell wall between the dividing cells. Binds GTP and shows GTPase activity.</text>
</comment>
<dbReference type="InterPro" id="IPR024757">
    <property type="entry name" value="FtsZ_C"/>
</dbReference>
<evidence type="ECO:0000259" key="12">
    <source>
        <dbReference type="SMART" id="SM00864"/>
    </source>
</evidence>
<dbReference type="InterPro" id="IPR020805">
    <property type="entry name" value="Cell_div_FtsZ_CS"/>
</dbReference>
<dbReference type="GO" id="GO:0003924">
    <property type="term" value="F:GTPase activity"/>
    <property type="evidence" value="ECO:0007669"/>
    <property type="project" value="UniProtKB-UniRule"/>
</dbReference>
<dbReference type="Gene3D" id="3.30.1330.20">
    <property type="entry name" value="Tubulin/FtsZ, C-terminal domain"/>
    <property type="match status" value="1"/>
</dbReference>
<dbReference type="GeneID" id="97492131"/>
<feature type="domain" description="Tubulin/FtsZ 2-layer sandwich" evidence="13">
    <location>
        <begin position="200"/>
        <end position="317"/>
    </location>
</feature>
<feature type="binding site" evidence="8">
    <location>
        <position position="180"/>
    </location>
    <ligand>
        <name>GTP</name>
        <dbReference type="ChEBI" id="CHEBI:37565"/>
    </ligand>
</feature>
<protein>
    <recommendedName>
        <fullName evidence="8 9">Cell division protein FtsZ</fullName>
    </recommendedName>
</protein>
<evidence type="ECO:0000256" key="3">
    <source>
        <dbReference type="ARBA" id="ARBA00022618"/>
    </source>
</evidence>
<dbReference type="InterPro" id="IPR037103">
    <property type="entry name" value="Tubulin/FtsZ-like_C"/>
</dbReference>
<dbReference type="AlphaFoldDB" id="A0A1M6N3P1"/>
<keyword evidence="3 8" id="KW-0132">Cell division</keyword>
<dbReference type="GO" id="GO:0051258">
    <property type="term" value="P:protein polymerization"/>
    <property type="evidence" value="ECO:0007669"/>
    <property type="project" value="UniProtKB-UniRule"/>
</dbReference>
<dbReference type="GO" id="GO:0005737">
    <property type="term" value="C:cytoplasm"/>
    <property type="evidence" value="ECO:0007669"/>
    <property type="project" value="UniProtKB-SubCell"/>
</dbReference>
<dbReference type="Pfam" id="PF00091">
    <property type="entry name" value="Tubulin"/>
    <property type="match status" value="1"/>
</dbReference>
<dbReference type="NCBIfam" id="TIGR00065">
    <property type="entry name" value="ftsZ"/>
    <property type="match status" value="1"/>
</dbReference>
<dbReference type="CDD" id="cd02201">
    <property type="entry name" value="FtsZ_type1"/>
    <property type="match status" value="1"/>
</dbReference>
<dbReference type="InterPro" id="IPR008280">
    <property type="entry name" value="Tub_FtsZ_C"/>
</dbReference>
<dbReference type="PROSITE" id="PS01135">
    <property type="entry name" value="FTSZ_2"/>
    <property type="match status" value="1"/>
</dbReference>
<feature type="binding site" evidence="8">
    <location>
        <position position="132"/>
    </location>
    <ligand>
        <name>GTP</name>
        <dbReference type="ChEBI" id="CHEBI:37565"/>
    </ligand>
</feature>
<dbReference type="InterPro" id="IPR045061">
    <property type="entry name" value="FtsZ/CetZ"/>
</dbReference>
<evidence type="ECO:0000256" key="2">
    <source>
        <dbReference type="ARBA" id="ARBA00022490"/>
    </source>
</evidence>
<dbReference type="InterPro" id="IPR018316">
    <property type="entry name" value="Tubulin/FtsZ_2-layer-sand-dom"/>
</dbReference>
<evidence type="ECO:0000313" key="17">
    <source>
        <dbReference type="Proteomes" id="UP000536773"/>
    </source>
</evidence>
<evidence type="ECO:0000256" key="9">
    <source>
        <dbReference type="NCBIfam" id="TIGR00065"/>
    </source>
</evidence>
<keyword evidence="2 8" id="KW-0963">Cytoplasm</keyword>
<feature type="domain" description="Tubulin/FtsZ GTPase" evidence="12">
    <location>
        <begin position="6"/>
        <end position="198"/>
    </location>
</feature>
<feature type="region of interest" description="Disordered" evidence="11">
    <location>
        <begin position="314"/>
        <end position="345"/>
    </location>
</feature>
<dbReference type="InterPro" id="IPR003008">
    <property type="entry name" value="Tubulin_FtsZ_GTPase"/>
</dbReference>
<dbReference type="Gene3D" id="3.40.50.1440">
    <property type="entry name" value="Tubulin/FtsZ, GTPase domain"/>
    <property type="match status" value="1"/>
</dbReference>
<evidence type="ECO:0000256" key="8">
    <source>
        <dbReference type="HAMAP-Rule" id="MF_00909"/>
    </source>
</evidence>
<dbReference type="PRINTS" id="PR00423">
    <property type="entry name" value="CELLDVISFTSZ"/>
</dbReference>
<evidence type="ECO:0000256" key="10">
    <source>
        <dbReference type="RuleBase" id="RU000631"/>
    </source>
</evidence>
<feature type="binding site" evidence="8">
    <location>
        <position position="136"/>
    </location>
    <ligand>
        <name>GTP</name>
        <dbReference type="ChEBI" id="CHEBI:37565"/>
    </ligand>
</feature>
<reference evidence="14 16" key="1">
    <citation type="journal article" date="2018" name="Genome Announc.">
        <title>Complete genomes of two Megasphaera elsdenii strains, NCIMB 702410 and ATCC 25940.</title>
        <authorList>
            <person name="Hatmaker E.A."/>
            <person name="O'Dell K."/>
            <person name="Riley L.A."/>
            <person name="Klingeman D.M."/>
            <person name="Guss A.M."/>
        </authorList>
    </citation>
    <scope>NUCLEOTIDE SEQUENCE [LARGE SCALE GENOMIC DNA]</scope>
    <source>
        <strain evidence="14 16">NCIMB702410</strain>
    </source>
</reference>
<evidence type="ECO:0000313" key="15">
    <source>
        <dbReference type="EMBL" id="NMK38800.1"/>
    </source>
</evidence>
<evidence type="ECO:0000256" key="11">
    <source>
        <dbReference type="SAM" id="MobiDB-lite"/>
    </source>
</evidence>
<dbReference type="SMART" id="SM00864">
    <property type="entry name" value="Tubulin"/>
    <property type="match status" value="1"/>
</dbReference>
<reference evidence="15 17" key="2">
    <citation type="submission" date="2020-04" db="EMBL/GenBank/DDBJ databases">
        <authorList>
            <person name="Hitch T.C.A."/>
            <person name="Wylensek D."/>
            <person name="Clavel T."/>
        </authorList>
    </citation>
    <scope>NUCLEOTIDE SEQUENCE [LARGE SCALE GENOMIC DNA]</scope>
    <source>
        <strain evidence="15 17">WCA-386-APC-2A</strain>
    </source>
</reference>
<dbReference type="GO" id="GO:0043093">
    <property type="term" value="P:FtsZ-dependent cytokinesis"/>
    <property type="evidence" value="ECO:0007669"/>
    <property type="project" value="UniProtKB-UniRule"/>
</dbReference>
<comment type="similarity">
    <text evidence="1 8 10">Belongs to the FtsZ family.</text>
</comment>
<dbReference type="SMART" id="SM00865">
    <property type="entry name" value="Tubulin_C"/>
    <property type="match status" value="1"/>
</dbReference>
<evidence type="ECO:0000256" key="5">
    <source>
        <dbReference type="ARBA" id="ARBA00023134"/>
    </source>
</evidence>
<dbReference type="EMBL" id="CP027569">
    <property type="protein sequence ID" value="AVO27628.1"/>
    <property type="molecule type" value="Genomic_DNA"/>
</dbReference>
<dbReference type="InterPro" id="IPR000158">
    <property type="entry name" value="Cell_div_FtsZ"/>
</dbReference>
<keyword evidence="5 8" id="KW-0342">GTP-binding</keyword>
<dbReference type="GO" id="GO:0005525">
    <property type="term" value="F:GTP binding"/>
    <property type="evidence" value="ECO:0007669"/>
    <property type="project" value="UniProtKB-UniRule"/>
</dbReference>
<dbReference type="Pfam" id="PF12327">
    <property type="entry name" value="FtsZ_C"/>
    <property type="match status" value="1"/>
</dbReference>
<dbReference type="SUPFAM" id="SSF55307">
    <property type="entry name" value="Tubulin C-terminal domain-like"/>
    <property type="match status" value="1"/>
</dbReference>
<evidence type="ECO:0000256" key="6">
    <source>
        <dbReference type="ARBA" id="ARBA00023210"/>
    </source>
</evidence>
<dbReference type="OrthoDB" id="9813375at2"/>
<gene>
    <name evidence="8 15" type="primary">ftsZ</name>
    <name evidence="14" type="ORF">C6Y28_08425</name>
    <name evidence="15" type="ORF">HG933_05330</name>
</gene>
<dbReference type="PANTHER" id="PTHR30314">
    <property type="entry name" value="CELL DIVISION PROTEIN FTSZ-RELATED"/>
    <property type="match status" value="1"/>
</dbReference>
<dbReference type="Proteomes" id="UP000238358">
    <property type="component" value="Chromosome"/>
</dbReference>
<name>A0A1M6N3P1_MEGEL</name>
<dbReference type="HAMAP" id="MF_00909">
    <property type="entry name" value="FtsZ"/>
    <property type="match status" value="1"/>
</dbReference>
<evidence type="ECO:0000256" key="4">
    <source>
        <dbReference type="ARBA" id="ARBA00022741"/>
    </source>
</evidence>
<feature type="binding site" evidence="8">
    <location>
        <begin position="101"/>
        <end position="103"/>
    </location>
    <ligand>
        <name>GTP</name>
        <dbReference type="ChEBI" id="CHEBI:37565"/>
    </ligand>
</feature>
<dbReference type="FunFam" id="3.40.50.1440:FF:000023">
    <property type="entry name" value="Cell division protein FtsZ"/>
    <property type="match status" value="1"/>
</dbReference>
<accession>A0A1M6N3P1</accession>
<keyword evidence="6 8" id="KW-0717">Septation</keyword>
<dbReference type="SUPFAM" id="SSF52490">
    <property type="entry name" value="Tubulin nucleotide-binding domain-like"/>
    <property type="match status" value="1"/>
</dbReference>
<dbReference type="InterPro" id="IPR036525">
    <property type="entry name" value="Tubulin/FtsZ_GTPase_sf"/>
</dbReference>
<keyword evidence="4 8" id="KW-0547">Nucleotide-binding</keyword>
<evidence type="ECO:0000313" key="16">
    <source>
        <dbReference type="Proteomes" id="UP000238358"/>
    </source>
</evidence>
<comment type="subunit">
    <text evidence="8">Homodimer. Polymerizes to form a dynamic ring structure in a strictly GTP-dependent manner. Interacts directly with several other division proteins.</text>
</comment>
<evidence type="ECO:0000256" key="7">
    <source>
        <dbReference type="ARBA" id="ARBA00023306"/>
    </source>
</evidence>
<comment type="subcellular location">
    <subcellularLocation>
        <location evidence="8">Cytoplasm</location>
    </subcellularLocation>
    <text evidence="8">Assembles at midcell at the inner surface of the cytoplasmic membrane.</text>
</comment>
<dbReference type="GO" id="GO:0032153">
    <property type="term" value="C:cell division site"/>
    <property type="evidence" value="ECO:0007669"/>
    <property type="project" value="UniProtKB-UniRule"/>
</dbReference>
<dbReference type="PANTHER" id="PTHR30314:SF3">
    <property type="entry name" value="MITOCHONDRIAL DIVISION PROTEIN FSZA"/>
    <property type="match status" value="1"/>
</dbReference>
<dbReference type="RefSeq" id="WP_014016127.1">
    <property type="nucleotide sequence ID" value="NZ_AP031433.1"/>
</dbReference>
<organism evidence="15 17">
    <name type="scientific">Megasphaera elsdenii</name>
    <dbReference type="NCBI Taxonomy" id="907"/>
    <lineage>
        <taxon>Bacteria</taxon>
        <taxon>Bacillati</taxon>
        <taxon>Bacillota</taxon>
        <taxon>Negativicutes</taxon>
        <taxon>Veillonellales</taxon>
        <taxon>Veillonellaceae</taxon>
        <taxon>Megasphaera</taxon>
    </lineage>
</organism>
<evidence type="ECO:0000313" key="14">
    <source>
        <dbReference type="EMBL" id="AVO27628.1"/>
    </source>
</evidence>
<proteinExistence type="inferred from homology"/>
<sequence>MAEFANIKVIGVGGGGNNAVNRMIESGLQGVQFISVNTEDQVLEVSKADVKIQIGEKLTRGLGAGANPQVGEQAALESKEEIVKALQGADMVFVTAGMGGGTGTGAAPIVAECAKEMGALTVAVVTKPFSFEGKRRKEVADKGADYLKEKVDTIITIPNDKLLQIIDKKTPLKDAFLVADDVLRQGVQGISDLITTTGLINLDFADVKTIMSDQGEAIMGIGVGSGENRAVEAVDGAIHSALLETSIDGAQSILLNVTGGPDISLYEINEAAEKVAEAVDPEANIIFGSVIDPDMEDSIRITVVATGFGKEPSSIPAFGQGNGTAAKTGDTKDNAGGVEIPTWMR</sequence>
<dbReference type="GO" id="GO:0000917">
    <property type="term" value="P:division septum assembly"/>
    <property type="evidence" value="ECO:0007669"/>
    <property type="project" value="UniProtKB-KW"/>
</dbReference>
<evidence type="ECO:0000256" key="1">
    <source>
        <dbReference type="ARBA" id="ARBA00009690"/>
    </source>
</evidence>
<feature type="binding site" evidence="8">
    <location>
        <begin position="14"/>
        <end position="18"/>
    </location>
    <ligand>
        <name>GTP</name>
        <dbReference type="ChEBI" id="CHEBI:37565"/>
    </ligand>
</feature>
<dbReference type="Proteomes" id="UP000536773">
    <property type="component" value="Unassembled WGS sequence"/>
</dbReference>